<name>A0A914KZB1_MELIC</name>
<evidence type="ECO:0000313" key="1">
    <source>
        <dbReference type="Proteomes" id="UP000887563"/>
    </source>
</evidence>
<sequence>MLYIQQQPQRDPVHKKFVCIMSHNSCLIRLCNIRKDCINNPYLYKNYKINKNKFSPSLHICVDVEHHPRLEQHLVAFWPFPKDHAHSYVKIPQHKQFLPEELSFKNIPLKFLFYRSNNIRNVRDRSTRSSAQIKNSSTRKDVCIFNSCHYSSR</sequence>
<keyword evidence="1" id="KW-1185">Reference proteome</keyword>
<protein>
    <submittedName>
        <fullName evidence="2">Uncharacterized protein</fullName>
    </submittedName>
</protein>
<dbReference type="Proteomes" id="UP000887563">
    <property type="component" value="Unplaced"/>
</dbReference>
<accession>A0A914KZB1</accession>
<organism evidence="1 2">
    <name type="scientific">Meloidogyne incognita</name>
    <name type="common">Southern root-knot nematode worm</name>
    <name type="synonym">Oxyuris incognita</name>
    <dbReference type="NCBI Taxonomy" id="6306"/>
    <lineage>
        <taxon>Eukaryota</taxon>
        <taxon>Metazoa</taxon>
        <taxon>Ecdysozoa</taxon>
        <taxon>Nematoda</taxon>
        <taxon>Chromadorea</taxon>
        <taxon>Rhabditida</taxon>
        <taxon>Tylenchina</taxon>
        <taxon>Tylenchomorpha</taxon>
        <taxon>Tylenchoidea</taxon>
        <taxon>Meloidogynidae</taxon>
        <taxon>Meloidogyninae</taxon>
        <taxon>Meloidogyne</taxon>
        <taxon>Meloidogyne incognita group</taxon>
    </lineage>
</organism>
<evidence type="ECO:0000313" key="2">
    <source>
        <dbReference type="WBParaSite" id="Minc3s00176g06802"/>
    </source>
</evidence>
<reference evidence="2" key="1">
    <citation type="submission" date="2022-11" db="UniProtKB">
        <authorList>
            <consortium name="WormBaseParasite"/>
        </authorList>
    </citation>
    <scope>IDENTIFICATION</scope>
</reference>
<dbReference type="AlphaFoldDB" id="A0A914KZB1"/>
<dbReference type="WBParaSite" id="Minc3s00176g06802">
    <property type="protein sequence ID" value="Minc3s00176g06802"/>
    <property type="gene ID" value="Minc3s00176g06802"/>
</dbReference>
<proteinExistence type="predicted"/>